<accession>A0ABV9LSA7</accession>
<dbReference type="PROSITE" id="PS00178">
    <property type="entry name" value="AA_TRNA_LIGASE_I"/>
    <property type="match status" value="1"/>
</dbReference>
<keyword evidence="5 9" id="KW-0067">ATP-binding</keyword>
<dbReference type="RefSeq" id="WP_382405891.1">
    <property type="nucleotide sequence ID" value="NZ_JBHSGU010000002.1"/>
</dbReference>
<dbReference type="InterPro" id="IPR011035">
    <property type="entry name" value="Ribosomal_bL25/Gln-tRNA_synth"/>
</dbReference>
<dbReference type="Pfam" id="PF00749">
    <property type="entry name" value="tRNA-synt_1c"/>
    <property type="match status" value="1"/>
</dbReference>
<comment type="subcellular location">
    <subcellularLocation>
        <location evidence="9">Cytoplasm</location>
    </subcellularLocation>
</comment>
<dbReference type="InterPro" id="IPR020061">
    <property type="entry name" value="Glu_tRNA_lig_a-bdl"/>
</dbReference>
<gene>
    <name evidence="9 14" type="primary">glnS</name>
    <name evidence="14" type="ORF">ACFO4O_03145</name>
</gene>
<dbReference type="Gene3D" id="3.90.800.10">
    <property type="entry name" value="Glutamyl-tRNA Synthetase, Domain 3"/>
    <property type="match status" value="1"/>
</dbReference>
<comment type="similarity">
    <text evidence="1 9 10">Belongs to the class-I aminoacyl-tRNA synthetase family.</text>
</comment>
<dbReference type="InterPro" id="IPR004514">
    <property type="entry name" value="Gln-tRNA-synth"/>
</dbReference>
<proteinExistence type="inferred from homology"/>
<keyword evidence="3 9" id="KW-0436">Ligase</keyword>
<keyword evidence="7 9" id="KW-0030">Aminoacyl-tRNA synthetase</keyword>
<dbReference type="GO" id="GO:0004819">
    <property type="term" value="F:glutamine-tRNA ligase activity"/>
    <property type="evidence" value="ECO:0007669"/>
    <property type="project" value="UniProtKB-EC"/>
</dbReference>
<feature type="domain" description="Glutamyl/glutaminyl-tRNA synthetase class Ib catalytic" evidence="11">
    <location>
        <begin position="28"/>
        <end position="337"/>
    </location>
</feature>
<evidence type="ECO:0000256" key="9">
    <source>
        <dbReference type="HAMAP-Rule" id="MF_00126"/>
    </source>
</evidence>
<protein>
    <recommendedName>
        <fullName evidence="9">Glutamine--tRNA ligase</fullName>
        <ecNumber evidence="9">6.1.1.18</ecNumber>
    </recommendedName>
    <alternativeName>
        <fullName evidence="9">Glutaminyl-tRNA synthetase</fullName>
        <shortName evidence="9">GlnRS</shortName>
    </alternativeName>
</protein>
<evidence type="ECO:0000313" key="14">
    <source>
        <dbReference type="EMBL" id="MFC4699150.1"/>
    </source>
</evidence>
<evidence type="ECO:0000256" key="3">
    <source>
        <dbReference type="ARBA" id="ARBA00022598"/>
    </source>
</evidence>
<dbReference type="InterPro" id="IPR050132">
    <property type="entry name" value="Gln/Glu-tRNA_Ligase"/>
</dbReference>
<name>A0ABV9LSA7_9ALTE</name>
<dbReference type="NCBIfam" id="NF011291">
    <property type="entry name" value="PRK14703.1"/>
    <property type="match status" value="1"/>
</dbReference>
<dbReference type="InterPro" id="IPR049437">
    <property type="entry name" value="tRNA-synt_1c_C2"/>
</dbReference>
<dbReference type="InterPro" id="IPR000924">
    <property type="entry name" value="Glu/Gln-tRNA-synth"/>
</dbReference>
<comment type="caution">
    <text evidence="9">Lacks conserved residue(s) required for the propagation of feature annotation.</text>
</comment>
<dbReference type="InterPro" id="IPR022861">
    <property type="entry name" value="Gln_tRNA_ligase_bac"/>
</dbReference>
<evidence type="ECO:0000256" key="4">
    <source>
        <dbReference type="ARBA" id="ARBA00022741"/>
    </source>
</evidence>
<evidence type="ECO:0000256" key="6">
    <source>
        <dbReference type="ARBA" id="ARBA00022917"/>
    </source>
</evidence>
<evidence type="ECO:0000256" key="10">
    <source>
        <dbReference type="RuleBase" id="RU363037"/>
    </source>
</evidence>
<keyword evidence="15" id="KW-1185">Reference proteome</keyword>
<evidence type="ECO:0000256" key="7">
    <source>
        <dbReference type="ARBA" id="ARBA00023146"/>
    </source>
</evidence>
<comment type="subunit">
    <text evidence="9">Monomer.</text>
</comment>
<dbReference type="HAMAP" id="MF_00126">
    <property type="entry name" value="Gln_tRNA_synth"/>
    <property type="match status" value="1"/>
</dbReference>
<feature type="domain" description="tRNA synthetases class I (E and Q) anti-codon binding" evidence="13">
    <location>
        <begin position="457"/>
        <end position="513"/>
    </location>
</feature>
<feature type="short sequence motif" description="'KMSKS' region" evidence="9">
    <location>
        <begin position="268"/>
        <end position="272"/>
    </location>
</feature>
<evidence type="ECO:0000256" key="2">
    <source>
        <dbReference type="ARBA" id="ARBA00022490"/>
    </source>
</evidence>
<evidence type="ECO:0000256" key="8">
    <source>
        <dbReference type="ARBA" id="ARBA00048270"/>
    </source>
</evidence>
<feature type="binding site" evidence="9">
    <location>
        <begin position="261"/>
        <end position="262"/>
    </location>
    <ligand>
        <name>ATP</name>
        <dbReference type="ChEBI" id="CHEBI:30616"/>
    </ligand>
</feature>
<feature type="binding site" evidence="9">
    <location>
        <begin position="35"/>
        <end position="37"/>
    </location>
    <ligand>
        <name>ATP</name>
        <dbReference type="ChEBI" id="CHEBI:30616"/>
    </ligand>
</feature>
<dbReference type="SUPFAM" id="SSF50715">
    <property type="entry name" value="Ribosomal protein L25-like"/>
    <property type="match status" value="1"/>
</dbReference>
<evidence type="ECO:0000259" key="12">
    <source>
        <dbReference type="Pfam" id="PF03950"/>
    </source>
</evidence>
<dbReference type="Gene3D" id="2.40.240.10">
    <property type="entry name" value="Ribosomal Protein L25, Chain P"/>
    <property type="match status" value="2"/>
</dbReference>
<comment type="catalytic activity">
    <reaction evidence="8 9">
        <text>tRNA(Gln) + L-glutamine + ATP = L-glutaminyl-tRNA(Gln) + AMP + diphosphate</text>
        <dbReference type="Rhea" id="RHEA:20121"/>
        <dbReference type="Rhea" id="RHEA-COMP:9662"/>
        <dbReference type="Rhea" id="RHEA-COMP:9681"/>
        <dbReference type="ChEBI" id="CHEBI:30616"/>
        <dbReference type="ChEBI" id="CHEBI:33019"/>
        <dbReference type="ChEBI" id="CHEBI:58359"/>
        <dbReference type="ChEBI" id="CHEBI:78442"/>
        <dbReference type="ChEBI" id="CHEBI:78521"/>
        <dbReference type="ChEBI" id="CHEBI:456215"/>
        <dbReference type="EC" id="6.1.1.18"/>
    </reaction>
</comment>
<evidence type="ECO:0000259" key="11">
    <source>
        <dbReference type="Pfam" id="PF00749"/>
    </source>
</evidence>
<evidence type="ECO:0000313" key="15">
    <source>
        <dbReference type="Proteomes" id="UP001595897"/>
    </source>
</evidence>
<keyword evidence="6 9" id="KW-0648">Protein biosynthesis</keyword>
<dbReference type="EC" id="6.1.1.18" evidence="9"/>
<dbReference type="PANTHER" id="PTHR43097:SF5">
    <property type="entry name" value="GLUTAMATE--TRNA LIGASE"/>
    <property type="match status" value="1"/>
</dbReference>
<dbReference type="PANTHER" id="PTHR43097">
    <property type="entry name" value="GLUTAMINE-TRNA LIGASE"/>
    <property type="match status" value="1"/>
</dbReference>
<evidence type="ECO:0000259" key="13">
    <source>
        <dbReference type="Pfam" id="PF20974"/>
    </source>
</evidence>
<dbReference type="PRINTS" id="PR00987">
    <property type="entry name" value="TRNASYNTHGLU"/>
</dbReference>
<dbReference type="CDD" id="cd00807">
    <property type="entry name" value="GlnRS_core"/>
    <property type="match status" value="1"/>
</dbReference>
<dbReference type="InterPro" id="IPR001412">
    <property type="entry name" value="aa-tRNA-synth_I_CS"/>
</dbReference>
<feature type="domain" description="Glutamyl/glutaminyl-tRNA synthetase class Ib anti-codon binding" evidence="12">
    <location>
        <begin position="340"/>
        <end position="440"/>
    </location>
</feature>
<reference evidence="15" key="1">
    <citation type="journal article" date="2019" name="Int. J. Syst. Evol. Microbiol.">
        <title>The Global Catalogue of Microorganisms (GCM) 10K type strain sequencing project: providing services to taxonomists for standard genome sequencing and annotation.</title>
        <authorList>
            <consortium name="The Broad Institute Genomics Platform"/>
            <consortium name="The Broad Institute Genome Sequencing Center for Infectious Disease"/>
            <person name="Wu L."/>
            <person name="Ma J."/>
        </authorList>
    </citation>
    <scope>NUCLEOTIDE SEQUENCE [LARGE SCALE GENOMIC DNA]</scope>
    <source>
        <strain evidence="15">KACC 12507</strain>
    </source>
</reference>
<organism evidence="14 15">
    <name type="scientific">Glaciecola siphonariae</name>
    <dbReference type="NCBI Taxonomy" id="521012"/>
    <lineage>
        <taxon>Bacteria</taxon>
        <taxon>Pseudomonadati</taxon>
        <taxon>Pseudomonadota</taxon>
        <taxon>Gammaproteobacteria</taxon>
        <taxon>Alteromonadales</taxon>
        <taxon>Alteromonadaceae</taxon>
        <taxon>Glaciecola</taxon>
    </lineage>
</organism>
<feature type="binding site" evidence="9">
    <location>
        <begin position="269"/>
        <end position="271"/>
    </location>
    <ligand>
        <name>ATP</name>
        <dbReference type="ChEBI" id="CHEBI:30616"/>
    </ligand>
</feature>
<evidence type="ECO:0000256" key="1">
    <source>
        <dbReference type="ARBA" id="ARBA00005594"/>
    </source>
</evidence>
<dbReference type="Pfam" id="PF03950">
    <property type="entry name" value="tRNA-synt_1c_C"/>
    <property type="match status" value="1"/>
</dbReference>
<dbReference type="SUPFAM" id="SSF52374">
    <property type="entry name" value="Nucleotidylyl transferase"/>
    <property type="match status" value="1"/>
</dbReference>
<feature type="binding site" evidence="9">
    <location>
        <position position="231"/>
    </location>
    <ligand>
        <name>ATP</name>
        <dbReference type="ChEBI" id="CHEBI:30616"/>
    </ligand>
</feature>
<dbReference type="Pfam" id="PF20974">
    <property type="entry name" value="tRNA-synt_1c_C2"/>
    <property type="match status" value="1"/>
</dbReference>
<dbReference type="Proteomes" id="UP001595897">
    <property type="component" value="Unassembled WGS sequence"/>
</dbReference>
<dbReference type="Gene3D" id="1.10.1160.10">
    <property type="entry name" value="Glutamyl-trna Synthetase, Domain 2"/>
    <property type="match status" value="1"/>
</dbReference>
<comment type="caution">
    <text evidence="14">The sequence shown here is derived from an EMBL/GenBank/DDBJ whole genome shotgun (WGS) entry which is preliminary data.</text>
</comment>
<feature type="binding site" evidence="9">
    <location>
        <position position="212"/>
    </location>
    <ligand>
        <name>L-glutamine</name>
        <dbReference type="ChEBI" id="CHEBI:58359"/>
    </ligand>
</feature>
<dbReference type="EMBL" id="JBHSGU010000002">
    <property type="protein sequence ID" value="MFC4699150.1"/>
    <property type="molecule type" value="Genomic_DNA"/>
</dbReference>
<feature type="binding site" evidence="9">
    <location>
        <position position="67"/>
    </location>
    <ligand>
        <name>L-glutamine</name>
        <dbReference type="ChEBI" id="CHEBI:58359"/>
    </ligand>
</feature>
<evidence type="ECO:0000256" key="5">
    <source>
        <dbReference type="ARBA" id="ARBA00022840"/>
    </source>
</evidence>
<keyword evidence="4 9" id="KW-0547">Nucleotide-binding</keyword>
<keyword evidence="2 9" id="KW-0963">Cytoplasm</keyword>
<dbReference type="InterPro" id="IPR020059">
    <property type="entry name" value="Glu/Gln-tRNA-synth_Ib_codon-bd"/>
</dbReference>
<dbReference type="Gene3D" id="3.40.50.620">
    <property type="entry name" value="HUPs"/>
    <property type="match status" value="1"/>
</dbReference>
<dbReference type="NCBIfam" id="TIGR00440">
    <property type="entry name" value="glnS"/>
    <property type="match status" value="1"/>
</dbReference>
<dbReference type="InterPro" id="IPR020058">
    <property type="entry name" value="Glu/Gln-tRNA-synth_Ib_cat-dom"/>
</dbReference>
<dbReference type="InterPro" id="IPR014729">
    <property type="entry name" value="Rossmann-like_a/b/a_fold"/>
</dbReference>
<sequence length="576" mass="66177">MAETPPRPTNFIRQIIDKDLASGLHSTVSTRFPPEPNGYLHMGHAKAICLNFGIAQDYQGSCNLRFDDTNPEKENIDFVNSIKNDVHWLGFTWQGKERYSSDYFDQLYGFAVELIEKGLAYVDFSSPDEVREMRGTLKEPGKNSPYRDTSVQENLKHFEKMKAGEYKEGTCSLRAKIDMSSSFMCMRDPVIYRVKFAHHHQTSDKWCIYPMYDFTHCISDAIEGITHSLCTLEFQDNRRLYDWVIENISIDCTPRQYEFSRLNLEYTVLSKRKLIQLVDDKHVSGWDDPRMPTIAGIRRRGYTPASIREFCQRIGVTKMDNMVEMGMLEACIRDELNASAPRRMAVLDPVKVVIENYPEEQIEWLDAPNHPSDDSMGSRKVPFSKELWIEKEDFREQANKKFKRLVIDKEVRLRNAYFLKAQRVEKDADGKVTTIYCTYDPDTLGKDPVDGRKAKGVIHWVSAAEGRAAQFNLYDRLFTHANPAAQEDFASTINPQSLVIKHGFVEPSLAQSALHNADDNADDNAASDALISDASDTKRFQFERTGYFCIDSHSTQSKLVFNRTVELRDTWAKMGE</sequence>
<dbReference type="InterPro" id="IPR020056">
    <property type="entry name" value="Rbsml_bL25/Gln-tRNA_synth_N"/>
</dbReference>